<accession>A0A450WEG6</accession>
<dbReference type="EMBL" id="CAADFL010000367">
    <property type="protein sequence ID" value="VFK15368.1"/>
    <property type="molecule type" value="Genomic_DNA"/>
</dbReference>
<evidence type="ECO:0000256" key="2">
    <source>
        <dbReference type="ARBA" id="ARBA00022801"/>
    </source>
</evidence>
<name>A0A450WEG6_9GAMM</name>
<dbReference type="InterPro" id="IPR004843">
    <property type="entry name" value="Calcineurin-like_PHP"/>
</dbReference>
<dbReference type="EMBL" id="CAADFA010000319">
    <property type="protein sequence ID" value="VFJ62583.1"/>
    <property type="molecule type" value="Genomic_DNA"/>
</dbReference>
<comment type="similarity">
    <text evidence="4">Belongs to the cyclic nucleotide phosphodiesterase class-III family.</text>
</comment>
<organism evidence="8">
    <name type="scientific">Candidatus Kentrum sp. FM</name>
    <dbReference type="NCBI Taxonomy" id="2126340"/>
    <lineage>
        <taxon>Bacteria</taxon>
        <taxon>Pseudomonadati</taxon>
        <taxon>Pseudomonadota</taxon>
        <taxon>Gammaproteobacteria</taxon>
        <taxon>Candidatus Kentrum</taxon>
    </lineage>
</organism>
<dbReference type="InterPro" id="IPR050884">
    <property type="entry name" value="CNP_phosphodiesterase-III"/>
</dbReference>
<evidence type="ECO:0000256" key="4">
    <source>
        <dbReference type="ARBA" id="ARBA00025742"/>
    </source>
</evidence>
<proteinExistence type="inferred from homology"/>
<dbReference type="AlphaFoldDB" id="A0A450WEG6"/>
<dbReference type="Gene3D" id="3.60.21.10">
    <property type="match status" value="1"/>
</dbReference>
<dbReference type="Pfam" id="PF00149">
    <property type="entry name" value="Metallophos"/>
    <property type="match status" value="1"/>
</dbReference>
<evidence type="ECO:0000313" key="7">
    <source>
        <dbReference type="EMBL" id="VFJ62583.1"/>
    </source>
</evidence>
<evidence type="ECO:0000259" key="5">
    <source>
        <dbReference type="Pfam" id="PF00149"/>
    </source>
</evidence>
<dbReference type="EMBL" id="CAADEZ010000069">
    <property type="protein sequence ID" value="VFJ49265.1"/>
    <property type="molecule type" value="Genomic_DNA"/>
</dbReference>
<dbReference type="GO" id="GO:0046872">
    <property type="term" value="F:metal ion binding"/>
    <property type="evidence" value="ECO:0007669"/>
    <property type="project" value="UniProtKB-KW"/>
</dbReference>
<protein>
    <submittedName>
        <fullName evidence="8">Calcineurin-like phosphoesterase</fullName>
    </submittedName>
</protein>
<feature type="domain" description="Calcineurin-like phosphoesterase" evidence="5">
    <location>
        <begin position="7"/>
        <end position="255"/>
    </location>
</feature>
<dbReference type="PANTHER" id="PTHR42988">
    <property type="entry name" value="PHOSPHOHYDROLASE"/>
    <property type="match status" value="1"/>
</dbReference>
<gene>
    <name evidence="6" type="ORF">BECKFM1743A_GA0114220_100697</name>
    <name evidence="8" type="ORF">BECKFM1743B_GA0114221_103674</name>
    <name evidence="7" type="ORF">BECKFM1743C_GA0114222_103194</name>
</gene>
<keyword evidence="1" id="KW-0479">Metal-binding</keyword>
<evidence type="ECO:0000256" key="3">
    <source>
        <dbReference type="ARBA" id="ARBA00023004"/>
    </source>
</evidence>
<keyword evidence="2" id="KW-0378">Hydrolase</keyword>
<dbReference type="GO" id="GO:0016787">
    <property type="term" value="F:hydrolase activity"/>
    <property type="evidence" value="ECO:0007669"/>
    <property type="project" value="UniProtKB-KW"/>
</dbReference>
<evidence type="ECO:0000313" key="6">
    <source>
        <dbReference type="EMBL" id="VFJ49265.1"/>
    </source>
</evidence>
<dbReference type="SUPFAM" id="SSF56300">
    <property type="entry name" value="Metallo-dependent phosphatases"/>
    <property type="match status" value="1"/>
</dbReference>
<keyword evidence="3" id="KW-0408">Iron</keyword>
<reference evidence="8" key="1">
    <citation type="submission" date="2019-02" db="EMBL/GenBank/DDBJ databases">
        <authorList>
            <person name="Gruber-Vodicka R. H."/>
            <person name="Seah K. B. B."/>
        </authorList>
    </citation>
    <scope>NUCLEOTIDE SEQUENCE</scope>
    <source>
        <strain evidence="6">BECK_BZ163</strain>
        <strain evidence="8">BECK_BZ164</strain>
        <strain evidence="7">BECK_BZ165</strain>
    </source>
</reference>
<sequence length="330" mass="37430">MTTLTWLHLSDWHQRVGDFDQRIVRDALIADIRVRERIDPALAQVDFIVFSGDLARGGEKAEFKAAQKHLLKPVLKAVGLDPERLFIVPGNHDFPRALLDELPAELRQPPADNLSVQDYLVNENLREVALRPFNTYRGFVSRYTKQDSPDYASVLRLATRDGQTKVALLGLNSAWMCARAFVRGKDGGERSDDERHIVVGEPQIHDVLDNATDADIRIAVLHHPFEWLAKFDRRIVEARLKRECHFILHGHEHDPEVKVEESTGGRDCIIVPAGACFSGRIVKDTLHISAYNWVHLDLTAGKGIVYLREWNERQSKWIAGMHANDGGKFT</sequence>
<dbReference type="PANTHER" id="PTHR42988:SF2">
    <property type="entry name" value="CYCLIC NUCLEOTIDE PHOSPHODIESTERASE CBUA0032-RELATED"/>
    <property type="match status" value="1"/>
</dbReference>
<dbReference type="InterPro" id="IPR029052">
    <property type="entry name" value="Metallo-depent_PP-like"/>
</dbReference>
<evidence type="ECO:0000313" key="8">
    <source>
        <dbReference type="EMBL" id="VFK15368.1"/>
    </source>
</evidence>
<evidence type="ECO:0000256" key="1">
    <source>
        <dbReference type="ARBA" id="ARBA00022723"/>
    </source>
</evidence>